<dbReference type="CDD" id="cd08414">
    <property type="entry name" value="PBP2_LTTR_aromatics_like"/>
    <property type="match status" value="1"/>
</dbReference>
<reference evidence="6" key="1">
    <citation type="submission" date="2023-01" db="EMBL/GenBank/DDBJ databases">
        <title>Whole-genome sequence of Pseudomonas putida NBRC 14671.</title>
        <authorList>
            <person name="Morohoshi T."/>
            <person name="Someya N."/>
        </authorList>
    </citation>
    <scope>NUCLEOTIDE SEQUENCE</scope>
    <source>
        <strain evidence="6">NBRC 14671</strain>
    </source>
</reference>
<dbReference type="Proteomes" id="UP001161257">
    <property type="component" value="Unassembled WGS sequence"/>
</dbReference>
<evidence type="ECO:0000313" key="6">
    <source>
        <dbReference type="EMBL" id="GLO33577.1"/>
    </source>
</evidence>
<dbReference type="EMBL" id="BSKJ01000001">
    <property type="protein sequence ID" value="GLO33577.1"/>
    <property type="molecule type" value="Genomic_DNA"/>
</dbReference>
<dbReference type="PANTHER" id="PTHR30346">
    <property type="entry name" value="TRANSCRIPTIONAL DUAL REGULATOR HCAR-RELATED"/>
    <property type="match status" value="1"/>
</dbReference>
<protein>
    <submittedName>
        <fullName evidence="6">Transcriptional regulator</fullName>
    </submittedName>
</protein>
<comment type="similarity">
    <text evidence="1">Belongs to the LysR transcriptional regulatory family.</text>
</comment>
<evidence type="ECO:0000313" key="7">
    <source>
        <dbReference type="Proteomes" id="UP001161257"/>
    </source>
</evidence>
<dbReference type="GO" id="GO:0003677">
    <property type="term" value="F:DNA binding"/>
    <property type="evidence" value="ECO:0007669"/>
    <property type="project" value="UniProtKB-KW"/>
</dbReference>
<dbReference type="InterPro" id="IPR036390">
    <property type="entry name" value="WH_DNA-bd_sf"/>
</dbReference>
<evidence type="ECO:0000259" key="5">
    <source>
        <dbReference type="PROSITE" id="PS50931"/>
    </source>
</evidence>
<dbReference type="GO" id="GO:0003700">
    <property type="term" value="F:DNA-binding transcription factor activity"/>
    <property type="evidence" value="ECO:0007669"/>
    <property type="project" value="InterPro"/>
</dbReference>
<evidence type="ECO:0000256" key="1">
    <source>
        <dbReference type="ARBA" id="ARBA00009437"/>
    </source>
</evidence>
<evidence type="ECO:0000256" key="3">
    <source>
        <dbReference type="ARBA" id="ARBA00023125"/>
    </source>
</evidence>
<evidence type="ECO:0000256" key="2">
    <source>
        <dbReference type="ARBA" id="ARBA00023015"/>
    </source>
</evidence>
<dbReference type="FunFam" id="1.10.10.10:FF:000001">
    <property type="entry name" value="LysR family transcriptional regulator"/>
    <property type="match status" value="1"/>
</dbReference>
<evidence type="ECO:0000256" key="4">
    <source>
        <dbReference type="ARBA" id="ARBA00023163"/>
    </source>
</evidence>
<dbReference type="PANTHER" id="PTHR30346:SF17">
    <property type="entry name" value="LYSR FAMILY TRANSCRIPTIONAL REGULATOR"/>
    <property type="match status" value="1"/>
</dbReference>
<dbReference type="AlphaFoldDB" id="A0AA37R946"/>
<dbReference type="InterPro" id="IPR036388">
    <property type="entry name" value="WH-like_DNA-bd_sf"/>
</dbReference>
<dbReference type="Gene3D" id="3.40.190.10">
    <property type="entry name" value="Periplasmic binding protein-like II"/>
    <property type="match status" value="2"/>
</dbReference>
<sequence>MTSIRQLRYFVEIAECGSFSGAAERLYIAQSALSRQIKELEQQLGTPLFERTARLPRLTLAGQALLERARRLLADLAQAERVTRDIGEGLQGSLRLNHSSTVPLTGPLLARLGGYLRDNPGVSLEIAQQSSEAQLEDIAAGRLDIGLLRLPVLRQHDGVVLHELFSEPLLLAVAAGHPLANAQHVQLEQLREERFISIPHRDRGGLSYLSASLCMEAGFFPQAAQVLSRKTTQLQLIQAGFGVALLPECMRDIAPVSVRFVTLEGDCQSTVALACRRDSGRMVRQFVAAMEPGQTTGADVLYDARHDQRPLRTTRPGP</sequence>
<dbReference type="InterPro" id="IPR005119">
    <property type="entry name" value="LysR_subst-bd"/>
</dbReference>
<organism evidence="6 7">
    <name type="scientific">Pseudomonas putida</name>
    <name type="common">Arthrobacter siderocapsulatus</name>
    <dbReference type="NCBI Taxonomy" id="303"/>
    <lineage>
        <taxon>Bacteria</taxon>
        <taxon>Pseudomonadati</taxon>
        <taxon>Pseudomonadota</taxon>
        <taxon>Gammaproteobacteria</taxon>
        <taxon>Pseudomonadales</taxon>
        <taxon>Pseudomonadaceae</taxon>
        <taxon>Pseudomonas</taxon>
    </lineage>
</organism>
<comment type="caution">
    <text evidence="6">The sequence shown here is derived from an EMBL/GenBank/DDBJ whole genome shotgun (WGS) entry which is preliminary data.</text>
</comment>
<dbReference type="SUPFAM" id="SSF46785">
    <property type="entry name" value="Winged helix' DNA-binding domain"/>
    <property type="match status" value="1"/>
</dbReference>
<dbReference type="RefSeq" id="WP_434482143.1">
    <property type="nucleotide sequence ID" value="NZ_BSKF01000006.1"/>
</dbReference>
<dbReference type="Pfam" id="PF03466">
    <property type="entry name" value="LysR_substrate"/>
    <property type="match status" value="1"/>
</dbReference>
<dbReference type="PROSITE" id="PS50931">
    <property type="entry name" value="HTH_LYSR"/>
    <property type="match status" value="1"/>
</dbReference>
<keyword evidence="4" id="KW-0804">Transcription</keyword>
<dbReference type="Gene3D" id="1.10.10.10">
    <property type="entry name" value="Winged helix-like DNA-binding domain superfamily/Winged helix DNA-binding domain"/>
    <property type="match status" value="1"/>
</dbReference>
<feature type="domain" description="HTH lysR-type" evidence="5">
    <location>
        <begin position="1"/>
        <end position="59"/>
    </location>
</feature>
<dbReference type="InterPro" id="IPR000847">
    <property type="entry name" value="LysR_HTH_N"/>
</dbReference>
<dbReference type="SUPFAM" id="SSF53850">
    <property type="entry name" value="Periplasmic binding protein-like II"/>
    <property type="match status" value="1"/>
</dbReference>
<name>A0AA37R946_PSEPU</name>
<accession>A0AA37R946</accession>
<dbReference type="GO" id="GO:0032993">
    <property type="term" value="C:protein-DNA complex"/>
    <property type="evidence" value="ECO:0007669"/>
    <property type="project" value="TreeGrafter"/>
</dbReference>
<keyword evidence="2" id="KW-0805">Transcription regulation</keyword>
<gene>
    <name evidence="6" type="ORF">PPUN14671_04100</name>
</gene>
<keyword evidence="3" id="KW-0238">DNA-binding</keyword>
<dbReference type="Pfam" id="PF00126">
    <property type="entry name" value="HTH_1"/>
    <property type="match status" value="1"/>
</dbReference>
<proteinExistence type="inferred from homology"/>
<dbReference type="PRINTS" id="PR00039">
    <property type="entry name" value="HTHLYSR"/>
</dbReference>